<dbReference type="GO" id="GO:0046872">
    <property type="term" value="F:metal ion binding"/>
    <property type="evidence" value="ECO:0007669"/>
    <property type="project" value="InterPro"/>
</dbReference>
<dbReference type="AlphaFoldDB" id="A0A822YAX6"/>
<proteinExistence type="predicted"/>
<dbReference type="InterPro" id="IPR044258">
    <property type="entry name" value="HIPP09-like"/>
</dbReference>
<dbReference type="PROSITE" id="PS01047">
    <property type="entry name" value="HMA_1"/>
    <property type="match status" value="1"/>
</dbReference>
<organism evidence="2 3">
    <name type="scientific">Nelumbo nucifera</name>
    <name type="common">Sacred lotus</name>
    <dbReference type="NCBI Taxonomy" id="4432"/>
    <lineage>
        <taxon>Eukaryota</taxon>
        <taxon>Viridiplantae</taxon>
        <taxon>Streptophyta</taxon>
        <taxon>Embryophyta</taxon>
        <taxon>Tracheophyta</taxon>
        <taxon>Spermatophyta</taxon>
        <taxon>Magnoliopsida</taxon>
        <taxon>Proteales</taxon>
        <taxon>Nelumbonaceae</taxon>
        <taxon>Nelumbo</taxon>
    </lineage>
</organism>
<reference evidence="2 3" key="1">
    <citation type="journal article" date="2020" name="Mol. Biol. Evol.">
        <title>Distinct Expression and Methylation Patterns for Genes with Different Fates following a Single Whole-Genome Duplication in Flowering Plants.</title>
        <authorList>
            <person name="Shi T."/>
            <person name="Rahmani R.S."/>
            <person name="Gugger P.F."/>
            <person name="Wang M."/>
            <person name="Li H."/>
            <person name="Zhang Y."/>
            <person name="Li Z."/>
            <person name="Wang Q."/>
            <person name="Van de Peer Y."/>
            <person name="Marchal K."/>
            <person name="Chen J."/>
        </authorList>
    </citation>
    <scope>NUCLEOTIDE SEQUENCE [LARGE SCALE GENOMIC DNA]</scope>
    <source>
        <tissue evidence="2">Leaf</tissue>
    </source>
</reference>
<dbReference type="EMBL" id="DUZY01000002">
    <property type="protein sequence ID" value="DAD28439.1"/>
    <property type="molecule type" value="Genomic_DNA"/>
</dbReference>
<evidence type="ECO:0000313" key="2">
    <source>
        <dbReference type="EMBL" id="DAD28439.1"/>
    </source>
</evidence>
<evidence type="ECO:0000313" key="3">
    <source>
        <dbReference type="Proteomes" id="UP000607653"/>
    </source>
</evidence>
<dbReference type="PANTHER" id="PTHR47066:SF1">
    <property type="entry name" value="HEAVY METAL-ASSOCIATED ISOPRENYLATED PLANT PROTEIN 9"/>
    <property type="match status" value="1"/>
</dbReference>
<feature type="compositionally biased region" description="Basic and acidic residues" evidence="1">
    <location>
        <begin position="200"/>
        <end position="244"/>
    </location>
</feature>
<feature type="region of interest" description="Disordered" evidence="1">
    <location>
        <begin position="1"/>
        <end position="21"/>
    </location>
</feature>
<evidence type="ECO:0008006" key="4">
    <source>
        <dbReference type="Google" id="ProtNLM"/>
    </source>
</evidence>
<gene>
    <name evidence="2" type="ORF">HUJ06_029907</name>
</gene>
<comment type="caution">
    <text evidence="2">The sequence shown here is derived from an EMBL/GenBank/DDBJ whole genome shotgun (WGS) entry which is preliminary data.</text>
</comment>
<dbReference type="Proteomes" id="UP000607653">
    <property type="component" value="Unassembled WGS sequence"/>
</dbReference>
<feature type="region of interest" description="Disordered" evidence="1">
    <location>
        <begin position="194"/>
        <end position="255"/>
    </location>
</feature>
<sequence length="278" mass="31498">MGEETKWQSRGEERRRKVRMPKKRKRRLTLSSVILFVDLHFVGCSFCVFPPRLSNINYINSVSRVEELWIVEPQAVCTRIPKRTKRRAKILSLLPKAEEEPVSEVVTLQSQVSGLTTVELNVSMHCKACAEQLKRKILKMRGAWVYAHITLQGANSGDRVEHKKGDRLTVTGTMDADHLVDYIYRRTKKQAQIVSQPEAHVSEKKEEGEKPAEEAAAKADEKRQRVATGRKKENNGNKEGKEESEGGGGGENRFRVLCNGRVKPPIVFDHVVYPNVNG</sequence>
<protein>
    <recommendedName>
        <fullName evidence="4">Heavy metal-associated isoprenylated plant protein 3-like</fullName>
    </recommendedName>
</protein>
<feature type="compositionally biased region" description="Basic and acidic residues" evidence="1">
    <location>
        <begin position="1"/>
        <end position="15"/>
    </location>
</feature>
<dbReference type="InterPro" id="IPR017969">
    <property type="entry name" value="Heavy-metal-associated_CS"/>
</dbReference>
<accession>A0A822YAX6</accession>
<keyword evidence="3" id="KW-1185">Reference proteome</keyword>
<evidence type="ECO:0000256" key="1">
    <source>
        <dbReference type="SAM" id="MobiDB-lite"/>
    </source>
</evidence>
<dbReference type="Gene3D" id="3.30.70.100">
    <property type="match status" value="1"/>
</dbReference>
<dbReference type="PANTHER" id="PTHR47066">
    <property type="entry name" value="HEAVY METAL-ASSOCIATED ISOPRENYLATED PLANT PROTEIN 9"/>
    <property type="match status" value="1"/>
</dbReference>
<name>A0A822YAX6_NELNU</name>